<reference evidence="2" key="1">
    <citation type="submission" date="2024-07" db="EMBL/GenBank/DDBJ databases">
        <title>Two chromosome-level genome assemblies of Korean endemic species Abeliophyllum distichum and Forsythia ovata (Oleaceae).</title>
        <authorList>
            <person name="Jang H."/>
        </authorList>
    </citation>
    <scope>NUCLEOTIDE SEQUENCE [LARGE SCALE GENOMIC DNA]</scope>
</reference>
<comment type="caution">
    <text evidence="1">The sequence shown here is derived from an EMBL/GenBank/DDBJ whole genome shotgun (WGS) entry which is preliminary data.</text>
</comment>
<name>A0ABD1X0E5_9LAMI</name>
<evidence type="ECO:0000313" key="2">
    <source>
        <dbReference type="Proteomes" id="UP001604277"/>
    </source>
</evidence>
<sequence length="124" mass="14216">MEDNALCSGNVNLTLFNGPNATLPIANYTVPVFQTGKKEQLFWSLTWDDAIKVVSNESMVVFRVDLVINFKTKQLFWSKEKKMVMEAIMEVNDSGEKVHRKPIRLKSTTSKWIPGRVIFLVPRL</sequence>
<keyword evidence="2" id="KW-1185">Reference proteome</keyword>
<protein>
    <submittedName>
        <fullName evidence="1">Protein NDR1-like</fullName>
    </submittedName>
</protein>
<accession>A0ABD1X0E5</accession>
<evidence type="ECO:0000313" key="1">
    <source>
        <dbReference type="EMBL" id="KAL2555449.1"/>
    </source>
</evidence>
<dbReference type="EMBL" id="JBFOLJ010000001">
    <property type="protein sequence ID" value="KAL2555449.1"/>
    <property type="molecule type" value="Genomic_DNA"/>
</dbReference>
<gene>
    <name evidence="1" type="ORF">Fot_00188</name>
</gene>
<dbReference type="Proteomes" id="UP001604277">
    <property type="component" value="Unassembled WGS sequence"/>
</dbReference>
<organism evidence="1 2">
    <name type="scientific">Forsythia ovata</name>
    <dbReference type="NCBI Taxonomy" id="205694"/>
    <lineage>
        <taxon>Eukaryota</taxon>
        <taxon>Viridiplantae</taxon>
        <taxon>Streptophyta</taxon>
        <taxon>Embryophyta</taxon>
        <taxon>Tracheophyta</taxon>
        <taxon>Spermatophyta</taxon>
        <taxon>Magnoliopsida</taxon>
        <taxon>eudicotyledons</taxon>
        <taxon>Gunneridae</taxon>
        <taxon>Pentapetalae</taxon>
        <taxon>asterids</taxon>
        <taxon>lamiids</taxon>
        <taxon>Lamiales</taxon>
        <taxon>Oleaceae</taxon>
        <taxon>Forsythieae</taxon>
        <taxon>Forsythia</taxon>
    </lineage>
</organism>
<dbReference type="AlphaFoldDB" id="A0ABD1X0E5"/>
<proteinExistence type="predicted"/>